<feature type="coiled-coil region" evidence="3">
    <location>
        <begin position="607"/>
        <end position="634"/>
    </location>
</feature>
<feature type="compositionally biased region" description="Polar residues" evidence="4">
    <location>
        <begin position="433"/>
        <end position="453"/>
    </location>
</feature>
<evidence type="ECO:0000313" key="6">
    <source>
        <dbReference type="EMBL" id="KUI63429.1"/>
    </source>
</evidence>
<keyword evidence="1" id="KW-0489">Methyltransferase</keyword>
<dbReference type="Gene3D" id="3.40.50.150">
    <property type="entry name" value="Vaccinia Virus protein VP39"/>
    <property type="match status" value="1"/>
</dbReference>
<protein>
    <recommendedName>
        <fullName evidence="5">FAM50A/XAP5 C-terminal domain-containing protein</fullName>
    </recommendedName>
</protein>
<dbReference type="GO" id="GO:0005634">
    <property type="term" value="C:nucleus"/>
    <property type="evidence" value="ECO:0007669"/>
    <property type="project" value="TreeGrafter"/>
</dbReference>
<feature type="domain" description="FAM50A/XAP5 C-terminal" evidence="5">
    <location>
        <begin position="631"/>
        <end position="805"/>
    </location>
</feature>
<feature type="region of interest" description="Disordered" evidence="4">
    <location>
        <begin position="431"/>
        <end position="453"/>
    </location>
</feature>
<organism evidence="6 7">
    <name type="scientific">Cytospora mali</name>
    <name type="common">Apple Valsa canker fungus</name>
    <name type="synonym">Valsa mali</name>
    <dbReference type="NCBI Taxonomy" id="578113"/>
    <lineage>
        <taxon>Eukaryota</taxon>
        <taxon>Fungi</taxon>
        <taxon>Dikarya</taxon>
        <taxon>Ascomycota</taxon>
        <taxon>Pezizomycotina</taxon>
        <taxon>Sordariomycetes</taxon>
        <taxon>Sordariomycetidae</taxon>
        <taxon>Diaporthales</taxon>
        <taxon>Cytosporaceae</taxon>
        <taxon>Cytospora</taxon>
    </lineage>
</organism>
<dbReference type="Proteomes" id="UP000078559">
    <property type="component" value="Unassembled WGS sequence"/>
</dbReference>
<sequence length="818" mass="91262">MAPSVQRGDAYYRSLYTREPDFRQLALQDAEFSAILKPNYQLDFTDPASVKQLTKTLLKIDFGLKIELPDNRLCPPVPNRHNYILWLKGLLDSSSYNEPGGKLVGLDIGTGASCIYPLLGCAQRPWSFIATDIDPENLKNATKNVELNDVQARIKIMPRQRTDPMIPIDEVSLPKIDFVMTNPPFYESEDEMLQSAAKKSRPPLTACTGAPVEMVCEGGEVAFATRILEESLRLRERVQWYTSMFGMVSSLEVMVEKLREKGIDNYAVTEFVQGKKTRRWALAWSFGPMRPSQEVARGMKATPWRKILPPIVEAEILTFSLSEGVGKKAEALLDLIGPLELTSWEWNKELLRGIGRSRENVWSRAWRRKRKREEAEGSSAPKETSESEICVFGFSVSIARGAFCIITEASTHTPTSSLHIQATIYAPDFIMSDPSTPSQSQSRFKAPNNMSTQERLSTNTVGLVHLSDFRKRRAEVLEQQEREAREALRSGTATPLIDRSQSATPNNVSDGGSERPVKKQKKPKRALVSFGDDDEDGEDGAGPAVITKNNNKKKTNKVTTDSEAKDDSVEPSAAESDSAVNDRKQGGKLAANASVGIVPRALTKAALRREAAERDELRKQFLALQEAVKATEIAIPFVFYDGTNIPGGTVRAKKGDFVWVFLDKSRKVGAELGVGGDKNANARRDWARVGVDDLMLVRGTMIIPHHYEFYFFIMNKTLGPGNIRLFNYSAETPTKASRGSLTPPPNPLSSANKDSLVDINTLEGADDDPTLTKVVDRRWYERNKHIYPASMWQEFDPEKDYLSEVRRDTGGNTFFFSG</sequence>
<dbReference type="Pfam" id="PF04921">
    <property type="entry name" value="XAP5"/>
    <property type="match status" value="1"/>
</dbReference>
<feature type="region of interest" description="Disordered" evidence="4">
    <location>
        <begin position="480"/>
        <end position="587"/>
    </location>
</feature>
<feature type="region of interest" description="Disordered" evidence="4">
    <location>
        <begin position="734"/>
        <end position="753"/>
    </location>
</feature>
<accession>A0A194VH19</accession>
<dbReference type="GO" id="GO:0008168">
    <property type="term" value="F:methyltransferase activity"/>
    <property type="evidence" value="ECO:0007669"/>
    <property type="project" value="UniProtKB-KW"/>
</dbReference>
<keyword evidence="3" id="KW-0175">Coiled coil</keyword>
<dbReference type="SUPFAM" id="SSF53335">
    <property type="entry name" value="S-adenosyl-L-methionine-dependent methyltransferases"/>
    <property type="match status" value="1"/>
</dbReference>
<dbReference type="InterPro" id="IPR029063">
    <property type="entry name" value="SAM-dependent_MTases_sf"/>
</dbReference>
<evidence type="ECO:0000256" key="4">
    <source>
        <dbReference type="SAM" id="MobiDB-lite"/>
    </source>
</evidence>
<gene>
    <name evidence="6" type="ORF">VM1G_10242</name>
</gene>
<dbReference type="PANTHER" id="PTHR13393">
    <property type="entry name" value="SAM-DEPENDENT METHYLTRANSFERASE"/>
    <property type="match status" value="1"/>
</dbReference>
<dbReference type="Pfam" id="PF05971">
    <property type="entry name" value="Methyltransf_10"/>
    <property type="match status" value="1"/>
</dbReference>
<keyword evidence="2" id="KW-0808">Transferase</keyword>
<evidence type="ECO:0000256" key="2">
    <source>
        <dbReference type="ARBA" id="ARBA00022679"/>
    </source>
</evidence>
<dbReference type="GO" id="GO:0070475">
    <property type="term" value="P:rRNA base methylation"/>
    <property type="evidence" value="ECO:0007669"/>
    <property type="project" value="TreeGrafter"/>
</dbReference>
<keyword evidence="7" id="KW-1185">Reference proteome</keyword>
<dbReference type="InterPro" id="IPR048337">
    <property type="entry name" value="FAM50A/XAP5_C"/>
</dbReference>
<dbReference type="InterPro" id="IPR010286">
    <property type="entry name" value="METTL16/RlmF"/>
</dbReference>
<evidence type="ECO:0000256" key="1">
    <source>
        <dbReference type="ARBA" id="ARBA00022603"/>
    </source>
</evidence>
<dbReference type="PANTHER" id="PTHR13393:SF0">
    <property type="entry name" value="RNA N6-ADENOSINE-METHYLTRANSFERASE METTL16"/>
    <property type="match status" value="1"/>
</dbReference>
<reference evidence="6" key="1">
    <citation type="submission" date="2014-12" db="EMBL/GenBank/DDBJ databases">
        <title>Genome Sequence of Valsa Canker Pathogens Uncovers a Specific Adaption of Colonization on Woody Bark.</title>
        <authorList>
            <person name="Yin Z."/>
            <person name="Liu H."/>
            <person name="Gao X."/>
            <person name="Li Z."/>
            <person name="Song N."/>
            <person name="Ke X."/>
            <person name="Dai Q."/>
            <person name="Wu Y."/>
            <person name="Sun Y."/>
            <person name="Xu J.-R."/>
            <person name="Kang Z.K."/>
            <person name="Wang L."/>
            <person name="Huang L."/>
        </authorList>
    </citation>
    <scope>NUCLEOTIDE SEQUENCE [LARGE SCALE GENOMIC DNA]</scope>
    <source>
        <strain evidence="6">03-8</strain>
    </source>
</reference>
<proteinExistence type="predicted"/>
<evidence type="ECO:0000259" key="5">
    <source>
        <dbReference type="Pfam" id="PF04921"/>
    </source>
</evidence>
<evidence type="ECO:0000256" key="3">
    <source>
        <dbReference type="SAM" id="Coils"/>
    </source>
</evidence>
<evidence type="ECO:0000313" key="7">
    <source>
        <dbReference type="Proteomes" id="UP000078559"/>
    </source>
</evidence>
<dbReference type="OrthoDB" id="514248at2759"/>
<name>A0A194VH19_CYTMA</name>
<dbReference type="CDD" id="cd02440">
    <property type="entry name" value="AdoMet_MTases"/>
    <property type="match status" value="1"/>
</dbReference>
<dbReference type="SMR" id="A0A194VH19"/>
<feature type="compositionally biased region" description="Polar residues" evidence="4">
    <location>
        <begin position="499"/>
        <end position="510"/>
    </location>
</feature>
<dbReference type="AlphaFoldDB" id="A0A194VH19"/>
<dbReference type="EMBL" id="KN796113">
    <property type="protein sequence ID" value="KUI63429.1"/>
    <property type="molecule type" value="Genomic_DNA"/>
</dbReference>